<feature type="transmembrane region" description="Helical" evidence="7">
    <location>
        <begin position="50"/>
        <end position="72"/>
    </location>
</feature>
<dbReference type="InterPro" id="IPR002259">
    <property type="entry name" value="Eqnu_transpt"/>
</dbReference>
<gene>
    <name evidence="8" type="ORF">ECRASSUSDP1_LOCUS10806</name>
</gene>
<reference evidence="8" key="1">
    <citation type="submission" date="2023-07" db="EMBL/GenBank/DDBJ databases">
        <authorList>
            <consortium name="AG Swart"/>
            <person name="Singh M."/>
            <person name="Singh A."/>
            <person name="Seah K."/>
            <person name="Emmerich C."/>
        </authorList>
    </citation>
    <scope>NUCLEOTIDE SEQUENCE</scope>
    <source>
        <strain evidence="8">DP1</strain>
    </source>
</reference>
<keyword evidence="3" id="KW-0813">Transport</keyword>
<dbReference type="Proteomes" id="UP001295684">
    <property type="component" value="Unassembled WGS sequence"/>
</dbReference>
<protein>
    <recommendedName>
        <fullName evidence="10">Nucleoside transporter</fullName>
    </recommendedName>
</protein>
<evidence type="ECO:0008006" key="10">
    <source>
        <dbReference type="Google" id="ProtNLM"/>
    </source>
</evidence>
<feature type="transmembrane region" description="Helical" evidence="7">
    <location>
        <begin position="278"/>
        <end position="304"/>
    </location>
</feature>
<feature type="transmembrane region" description="Helical" evidence="7">
    <location>
        <begin position="15"/>
        <end position="38"/>
    </location>
</feature>
<evidence type="ECO:0000256" key="2">
    <source>
        <dbReference type="ARBA" id="ARBA00007965"/>
    </source>
</evidence>
<keyword evidence="6 7" id="KW-0472">Membrane</keyword>
<dbReference type="PANTHER" id="PTHR10332">
    <property type="entry name" value="EQUILIBRATIVE NUCLEOSIDE TRANSPORTER"/>
    <property type="match status" value="1"/>
</dbReference>
<evidence type="ECO:0000313" key="9">
    <source>
        <dbReference type="Proteomes" id="UP001295684"/>
    </source>
</evidence>
<accession>A0AAD1XCP6</accession>
<feature type="transmembrane region" description="Helical" evidence="7">
    <location>
        <begin position="84"/>
        <end position="104"/>
    </location>
</feature>
<evidence type="ECO:0000256" key="3">
    <source>
        <dbReference type="ARBA" id="ARBA00022448"/>
    </source>
</evidence>
<proteinExistence type="inferred from homology"/>
<evidence type="ECO:0000313" key="8">
    <source>
        <dbReference type="EMBL" id="CAI2369505.1"/>
    </source>
</evidence>
<feature type="transmembrane region" description="Helical" evidence="7">
    <location>
        <begin position="339"/>
        <end position="358"/>
    </location>
</feature>
<feature type="transmembrane region" description="Helical" evidence="7">
    <location>
        <begin position="142"/>
        <end position="163"/>
    </location>
</feature>
<feature type="transmembrane region" description="Helical" evidence="7">
    <location>
        <begin position="110"/>
        <end position="135"/>
    </location>
</feature>
<dbReference type="PRINTS" id="PR01130">
    <property type="entry name" value="DERENTRNSPRT"/>
</dbReference>
<evidence type="ECO:0000256" key="5">
    <source>
        <dbReference type="ARBA" id="ARBA00022989"/>
    </source>
</evidence>
<keyword evidence="4 7" id="KW-0812">Transmembrane</keyword>
<dbReference type="Pfam" id="PF01733">
    <property type="entry name" value="Nucleoside_tran"/>
    <property type="match status" value="1"/>
</dbReference>
<dbReference type="GO" id="GO:0005886">
    <property type="term" value="C:plasma membrane"/>
    <property type="evidence" value="ECO:0007669"/>
    <property type="project" value="TreeGrafter"/>
</dbReference>
<evidence type="ECO:0000256" key="6">
    <source>
        <dbReference type="ARBA" id="ARBA00023136"/>
    </source>
</evidence>
<feature type="transmembrane region" description="Helical" evidence="7">
    <location>
        <begin position="370"/>
        <end position="392"/>
    </location>
</feature>
<dbReference type="AlphaFoldDB" id="A0AAD1XCP6"/>
<name>A0AAD1XCP6_EUPCR</name>
<dbReference type="PANTHER" id="PTHR10332:SF10">
    <property type="entry name" value="EQUILIBRATIVE NUCLEOSIDE TRANSPORTER 4"/>
    <property type="match status" value="1"/>
</dbReference>
<feature type="transmembrane region" description="Helical" evidence="7">
    <location>
        <begin position="404"/>
        <end position="426"/>
    </location>
</feature>
<evidence type="ECO:0000256" key="1">
    <source>
        <dbReference type="ARBA" id="ARBA00004141"/>
    </source>
</evidence>
<sequence>MLKLEESGMKDNYKLVYFTFLFLGIAILLPWNSLIMALDYFHTRVPDRDINFVVSILSNVPLFFSNILMIVFSKYFPNIKTVTVTLFIIMVMTVALPVFSQYVASESLRWALIFLTIILISFINGVMQSCAYGLAGTLPGSYIATLSTGCALSGFIIAIARAFSLIVFPTDNSLENSNYFKGAVLYFSIGVLMLVIAIILIIMLPRLEYYDYLTTWTAKSTTSGSVNSDEEDDLALVQDNHFSDTSNSETTDESLDVRDASTLEKFLRIHKELILPGYGLILVYIQTFLVFPGVMLVGGLGFIHNVSWEVWLIISLYNLADTISRYASEYFTILNAKTALVTTIVRFASVGAFFLAAYDITFFRNDYVKIVNIVIIGFSNGYISNCQIIHAVKNAKDQDKEITSKFMVVFLVLGIALGSIASSFGISKLFD</sequence>
<keyword evidence="5 7" id="KW-1133">Transmembrane helix</keyword>
<evidence type="ECO:0000256" key="4">
    <source>
        <dbReference type="ARBA" id="ARBA00022692"/>
    </source>
</evidence>
<keyword evidence="9" id="KW-1185">Reference proteome</keyword>
<comment type="caution">
    <text evidence="8">The sequence shown here is derived from an EMBL/GenBank/DDBJ whole genome shotgun (WGS) entry which is preliminary data.</text>
</comment>
<comment type="subcellular location">
    <subcellularLocation>
        <location evidence="1">Membrane</location>
        <topology evidence="1">Multi-pass membrane protein</topology>
    </subcellularLocation>
</comment>
<organism evidence="8 9">
    <name type="scientific">Euplotes crassus</name>
    <dbReference type="NCBI Taxonomy" id="5936"/>
    <lineage>
        <taxon>Eukaryota</taxon>
        <taxon>Sar</taxon>
        <taxon>Alveolata</taxon>
        <taxon>Ciliophora</taxon>
        <taxon>Intramacronucleata</taxon>
        <taxon>Spirotrichea</taxon>
        <taxon>Hypotrichia</taxon>
        <taxon>Euplotida</taxon>
        <taxon>Euplotidae</taxon>
        <taxon>Moneuplotes</taxon>
    </lineage>
</organism>
<dbReference type="EMBL" id="CAMPGE010010657">
    <property type="protein sequence ID" value="CAI2369505.1"/>
    <property type="molecule type" value="Genomic_DNA"/>
</dbReference>
<feature type="transmembrane region" description="Helical" evidence="7">
    <location>
        <begin position="183"/>
        <end position="204"/>
    </location>
</feature>
<evidence type="ECO:0000256" key="7">
    <source>
        <dbReference type="SAM" id="Phobius"/>
    </source>
</evidence>
<comment type="similarity">
    <text evidence="2">Belongs to the SLC29A/ENT transporter (TC 2.A.57) family.</text>
</comment>
<dbReference type="GO" id="GO:0005337">
    <property type="term" value="F:nucleoside transmembrane transporter activity"/>
    <property type="evidence" value="ECO:0007669"/>
    <property type="project" value="InterPro"/>
</dbReference>